<evidence type="ECO:0000256" key="1">
    <source>
        <dbReference type="PROSITE-ProRule" id="PRU00169"/>
    </source>
</evidence>
<dbReference type="RefSeq" id="WP_025054313.1">
    <property type="nucleotide sequence ID" value="NZ_JACIFU010000001.1"/>
</dbReference>
<dbReference type="PANTHER" id="PTHR44520:SF2">
    <property type="entry name" value="RESPONSE REGULATOR RCP1"/>
    <property type="match status" value="1"/>
</dbReference>
<dbReference type="OrthoDB" id="9793549at2"/>
<dbReference type="InterPro" id="IPR011006">
    <property type="entry name" value="CheY-like_superfamily"/>
</dbReference>
<evidence type="ECO:0000313" key="4">
    <source>
        <dbReference type="Proteomes" id="UP000565745"/>
    </source>
</evidence>
<dbReference type="InterPro" id="IPR001789">
    <property type="entry name" value="Sig_transdc_resp-reg_receiver"/>
</dbReference>
<protein>
    <submittedName>
        <fullName evidence="3">CheY-like chemotaxis protein</fullName>
    </submittedName>
</protein>
<dbReference type="AlphaFoldDB" id="A0A7W6Q2L6"/>
<feature type="modified residue" description="4-aspartylphosphate" evidence="1">
    <location>
        <position position="68"/>
    </location>
</feature>
<keyword evidence="1" id="KW-0597">Phosphoprotein</keyword>
<dbReference type="InterPro" id="IPR052893">
    <property type="entry name" value="TCS_response_regulator"/>
</dbReference>
<gene>
    <name evidence="3" type="ORF">GGR93_000971</name>
</gene>
<evidence type="ECO:0000313" key="3">
    <source>
        <dbReference type="EMBL" id="MBB4173210.1"/>
    </source>
</evidence>
<proteinExistence type="predicted"/>
<organism evidence="3 4">
    <name type="scientific">Sulfitobacter noctilucicola</name>
    <dbReference type="NCBI Taxonomy" id="1342301"/>
    <lineage>
        <taxon>Bacteria</taxon>
        <taxon>Pseudomonadati</taxon>
        <taxon>Pseudomonadota</taxon>
        <taxon>Alphaproteobacteria</taxon>
        <taxon>Rhodobacterales</taxon>
        <taxon>Roseobacteraceae</taxon>
        <taxon>Sulfitobacter</taxon>
    </lineage>
</organism>
<dbReference type="SMART" id="SM00448">
    <property type="entry name" value="REC"/>
    <property type="match status" value="1"/>
</dbReference>
<dbReference type="Pfam" id="PF00072">
    <property type="entry name" value="Response_reg"/>
    <property type="match status" value="1"/>
</dbReference>
<dbReference type="Proteomes" id="UP000565745">
    <property type="component" value="Unassembled WGS sequence"/>
</dbReference>
<feature type="domain" description="Response regulatory" evidence="2">
    <location>
        <begin position="10"/>
        <end position="135"/>
    </location>
</feature>
<accession>A0A7W6Q2L6</accession>
<keyword evidence="4" id="KW-1185">Reference proteome</keyword>
<comment type="caution">
    <text evidence="3">The sequence shown here is derived from an EMBL/GenBank/DDBJ whole genome shotgun (WGS) entry which is preliminary data.</text>
</comment>
<dbReference type="GO" id="GO:0000160">
    <property type="term" value="P:phosphorelay signal transduction system"/>
    <property type="evidence" value="ECO:0007669"/>
    <property type="project" value="InterPro"/>
</dbReference>
<sequence>MLLNQSKDFNILLVEDNDLDVAMLKRGLKKLGIAGSIVRAGDGLQALDILTEDLDKSVLPHPFAILLDINMPRMNGHEFLSALRADERLKDAWVTVFTTSDNDKDVSLAYQNHANGYIVKPNSAAELHRVLKSLKNYWDTCEHQVSAAV</sequence>
<evidence type="ECO:0000259" key="2">
    <source>
        <dbReference type="PROSITE" id="PS50110"/>
    </source>
</evidence>
<name>A0A7W6Q2L6_9RHOB</name>
<dbReference type="Gene3D" id="3.40.50.2300">
    <property type="match status" value="1"/>
</dbReference>
<dbReference type="PANTHER" id="PTHR44520">
    <property type="entry name" value="RESPONSE REGULATOR RCP1-RELATED"/>
    <property type="match status" value="1"/>
</dbReference>
<dbReference type="EMBL" id="JACIFU010000001">
    <property type="protein sequence ID" value="MBB4173210.1"/>
    <property type="molecule type" value="Genomic_DNA"/>
</dbReference>
<dbReference type="SUPFAM" id="SSF52172">
    <property type="entry name" value="CheY-like"/>
    <property type="match status" value="1"/>
</dbReference>
<dbReference type="PROSITE" id="PS50110">
    <property type="entry name" value="RESPONSE_REGULATORY"/>
    <property type="match status" value="1"/>
</dbReference>
<dbReference type="CDD" id="cd17557">
    <property type="entry name" value="REC_Rcp-like"/>
    <property type="match status" value="1"/>
</dbReference>
<reference evidence="3 4" key="1">
    <citation type="submission" date="2020-08" db="EMBL/GenBank/DDBJ databases">
        <title>Genomic Encyclopedia of Type Strains, Phase IV (KMG-IV): sequencing the most valuable type-strain genomes for metagenomic binning, comparative biology and taxonomic classification.</title>
        <authorList>
            <person name="Goeker M."/>
        </authorList>
    </citation>
    <scope>NUCLEOTIDE SEQUENCE [LARGE SCALE GENOMIC DNA]</scope>
    <source>
        <strain evidence="3 4">DSM 101015</strain>
    </source>
</reference>